<keyword evidence="1" id="KW-0175">Coiled coil</keyword>
<dbReference type="VEuPathDB" id="GiardiaDB:SS50377_23830"/>
<organism evidence="2">
    <name type="scientific">Spironucleus salmonicida</name>
    <dbReference type="NCBI Taxonomy" id="348837"/>
    <lineage>
        <taxon>Eukaryota</taxon>
        <taxon>Metamonada</taxon>
        <taxon>Diplomonadida</taxon>
        <taxon>Hexamitidae</taxon>
        <taxon>Hexamitinae</taxon>
        <taxon>Spironucleus</taxon>
    </lineage>
</organism>
<dbReference type="Proteomes" id="UP000018208">
    <property type="component" value="Unassembled WGS sequence"/>
</dbReference>
<evidence type="ECO:0000313" key="4">
    <source>
        <dbReference type="Proteomes" id="UP000018208"/>
    </source>
</evidence>
<gene>
    <name evidence="2" type="ORF">SS50377_16033</name>
    <name evidence="3" type="ORF">SS50377_23830</name>
</gene>
<reference evidence="3" key="2">
    <citation type="submission" date="2020-12" db="EMBL/GenBank/DDBJ databases">
        <title>New Spironucleus salmonicida genome in near-complete chromosomes.</title>
        <authorList>
            <person name="Xu F."/>
            <person name="Kurt Z."/>
            <person name="Jimenez-Gonzalez A."/>
            <person name="Astvaldsson A."/>
            <person name="Andersson J.O."/>
            <person name="Svard S.G."/>
        </authorList>
    </citation>
    <scope>NUCLEOTIDE SEQUENCE</scope>
    <source>
        <strain evidence="3">ATCC 50377</strain>
    </source>
</reference>
<protein>
    <recommendedName>
        <fullName evidence="5">Thioredoxin domain-containing protein</fullName>
    </recommendedName>
</protein>
<evidence type="ECO:0000313" key="3">
    <source>
        <dbReference type="EMBL" id="KAH0573895.1"/>
    </source>
</evidence>
<sequence length="239" mass="27765">MLIYLCIETVTFEYIKQQNYSVAVYFDDFSAPFTFKNEFSSLESSFSGLKFFFVDKKDPANVEVFKLPEFAQIPQIFVLSIQDGSAEKLDYPLTNSRLKMYLQLKTTEASPNLVQVSEYIENVTTIFITPTCEHCVTILGFMSRFSTVINETISIIYCEQLPDICEKLKIYESGVIMRNDKYLKVTSVADLVEPQWEEWKGQSVRAIRNYMEHSLRLRIRELEEAVVKLELKLSSKDEL</sequence>
<proteinExistence type="predicted"/>
<evidence type="ECO:0000313" key="2">
    <source>
        <dbReference type="EMBL" id="EST44132.1"/>
    </source>
</evidence>
<dbReference type="EMBL" id="KI546126">
    <property type="protein sequence ID" value="EST44132.1"/>
    <property type="molecule type" value="Genomic_DNA"/>
</dbReference>
<accession>V6LHV0</accession>
<feature type="coiled-coil region" evidence="1">
    <location>
        <begin position="212"/>
        <end position="239"/>
    </location>
</feature>
<reference evidence="2 3" key="1">
    <citation type="journal article" date="2014" name="PLoS Genet.">
        <title>The Genome of Spironucleus salmonicida Highlights a Fish Pathogen Adapted to Fluctuating Environments.</title>
        <authorList>
            <person name="Xu F."/>
            <person name="Jerlstrom-Hultqvist J."/>
            <person name="Einarsson E."/>
            <person name="Astvaldsson A."/>
            <person name="Svard S.G."/>
            <person name="Andersson J.O."/>
        </authorList>
    </citation>
    <scope>NUCLEOTIDE SEQUENCE</scope>
    <source>
        <strain evidence="3">ATCC 50377</strain>
    </source>
</reference>
<evidence type="ECO:0008006" key="5">
    <source>
        <dbReference type="Google" id="ProtNLM"/>
    </source>
</evidence>
<dbReference type="AlphaFoldDB" id="V6LHV0"/>
<dbReference type="EMBL" id="AUWU02000004">
    <property type="protein sequence ID" value="KAH0573895.1"/>
    <property type="molecule type" value="Genomic_DNA"/>
</dbReference>
<name>V6LHV0_9EUKA</name>
<keyword evidence="4" id="KW-1185">Reference proteome</keyword>
<evidence type="ECO:0000256" key="1">
    <source>
        <dbReference type="SAM" id="Coils"/>
    </source>
</evidence>